<comment type="caution">
    <text evidence="7">The sequence shown here is derived from an EMBL/GenBank/DDBJ whole genome shotgun (WGS) entry which is preliminary data.</text>
</comment>
<keyword evidence="4" id="KW-0443">Lipid metabolism</keyword>
<comment type="similarity">
    <text evidence="1">Belongs to the H-rev107 family.</text>
</comment>
<dbReference type="GO" id="GO:0008970">
    <property type="term" value="F:phospholipase A1 activity"/>
    <property type="evidence" value="ECO:0007669"/>
    <property type="project" value="TreeGrafter"/>
</dbReference>
<feature type="transmembrane region" description="Helical" evidence="5">
    <location>
        <begin position="155"/>
        <end position="177"/>
    </location>
</feature>
<keyword evidence="8" id="KW-1185">Reference proteome</keyword>
<gene>
    <name evidence="7" type="ORF">GSLYS_00009763001</name>
</gene>
<evidence type="ECO:0000313" key="8">
    <source>
        <dbReference type="Proteomes" id="UP001497497"/>
    </source>
</evidence>
<keyword evidence="5" id="KW-0472">Membrane</keyword>
<keyword evidence="5" id="KW-0812">Transmembrane</keyword>
<reference evidence="7 8" key="1">
    <citation type="submission" date="2024-04" db="EMBL/GenBank/DDBJ databases">
        <authorList>
            <consortium name="Genoscope - CEA"/>
            <person name="William W."/>
        </authorList>
    </citation>
    <scope>NUCLEOTIDE SEQUENCE [LARGE SCALE GENOMIC DNA]</scope>
</reference>
<dbReference type="InterPro" id="IPR038765">
    <property type="entry name" value="Papain-like_cys_pep_sf"/>
</dbReference>
<dbReference type="PANTHER" id="PTHR13943">
    <property type="entry name" value="HRAS-LIKE SUPPRESSOR - RELATED"/>
    <property type="match status" value="1"/>
</dbReference>
<dbReference type="EMBL" id="CAXITT010000211">
    <property type="protein sequence ID" value="CAL1535803.1"/>
    <property type="molecule type" value="Genomic_DNA"/>
</dbReference>
<evidence type="ECO:0000256" key="2">
    <source>
        <dbReference type="ARBA" id="ARBA00022679"/>
    </source>
</evidence>
<dbReference type="Pfam" id="PF04970">
    <property type="entry name" value="LRAT"/>
    <property type="match status" value="1"/>
</dbReference>
<dbReference type="AlphaFoldDB" id="A0AAV2HP17"/>
<organism evidence="7 8">
    <name type="scientific">Lymnaea stagnalis</name>
    <name type="common">Great pond snail</name>
    <name type="synonym">Helix stagnalis</name>
    <dbReference type="NCBI Taxonomy" id="6523"/>
    <lineage>
        <taxon>Eukaryota</taxon>
        <taxon>Metazoa</taxon>
        <taxon>Spiralia</taxon>
        <taxon>Lophotrochozoa</taxon>
        <taxon>Mollusca</taxon>
        <taxon>Gastropoda</taxon>
        <taxon>Heterobranchia</taxon>
        <taxon>Euthyneura</taxon>
        <taxon>Panpulmonata</taxon>
        <taxon>Hygrophila</taxon>
        <taxon>Lymnaeoidea</taxon>
        <taxon>Lymnaeidae</taxon>
        <taxon>Lymnaea</taxon>
    </lineage>
</organism>
<sequence>MSTHQSRPSPREHNQRLLEELKPGDIVKFARFGGVYYHFAIYIGNEMVIHICELEDATTSRKMKKTLAASVSSSPQNKVRIAKESFWKAARDCKGKKANHERYECESFEFDEILRRAEQCLGTTDYHFLLKNCEHFVNRIKYDKEESQQSSKAKVGFGVAGAIILGLTAGVTAFAVINSRNKKEARRQSQALDLA</sequence>
<feature type="domain" description="LRAT" evidence="6">
    <location>
        <begin position="28"/>
        <end position="149"/>
    </location>
</feature>
<keyword evidence="3" id="KW-0378">Hydrolase</keyword>
<evidence type="ECO:0000313" key="7">
    <source>
        <dbReference type="EMBL" id="CAL1535803.1"/>
    </source>
</evidence>
<dbReference type="InterPro" id="IPR007053">
    <property type="entry name" value="LRAT_dom"/>
</dbReference>
<proteinExistence type="inferred from homology"/>
<keyword evidence="5" id="KW-1133">Transmembrane helix</keyword>
<dbReference type="Gene3D" id="3.90.1720.10">
    <property type="entry name" value="endopeptidase domain like (from Nostoc punctiforme)"/>
    <property type="match status" value="1"/>
</dbReference>
<accession>A0AAV2HP17</accession>
<dbReference type="GO" id="GO:0016410">
    <property type="term" value="F:N-acyltransferase activity"/>
    <property type="evidence" value="ECO:0007669"/>
    <property type="project" value="TreeGrafter"/>
</dbReference>
<dbReference type="Proteomes" id="UP001497497">
    <property type="component" value="Unassembled WGS sequence"/>
</dbReference>
<dbReference type="InterPro" id="IPR051496">
    <property type="entry name" value="H-rev107_PLA/AT"/>
</dbReference>
<name>A0AAV2HP17_LYMST</name>
<dbReference type="GO" id="GO:0070292">
    <property type="term" value="P:N-acylphosphatidylethanolamine metabolic process"/>
    <property type="evidence" value="ECO:0007669"/>
    <property type="project" value="TreeGrafter"/>
</dbReference>
<evidence type="ECO:0000256" key="5">
    <source>
        <dbReference type="SAM" id="Phobius"/>
    </source>
</evidence>
<evidence type="ECO:0000256" key="1">
    <source>
        <dbReference type="ARBA" id="ARBA00007824"/>
    </source>
</evidence>
<dbReference type="PANTHER" id="PTHR13943:SF77">
    <property type="entry name" value="LRAT DOMAIN-CONTAINING PROTEIN"/>
    <property type="match status" value="1"/>
</dbReference>
<dbReference type="GO" id="GO:0005737">
    <property type="term" value="C:cytoplasm"/>
    <property type="evidence" value="ECO:0007669"/>
    <property type="project" value="TreeGrafter"/>
</dbReference>
<protein>
    <recommendedName>
        <fullName evidence="6">LRAT domain-containing protein</fullName>
    </recommendedName>
</protein>
<dbReference type="GO" id="GO:0004623">
    <property type="term" value="F:phospholipase A2 activity"/>
    <property type="evidence" value="ECO:0007669"/>
    <property type="project" value="TreeGrafter"/>
</dbReference>
<evidence type="ECO:0000256" key="4">
    <source>
        <dbReference type="ARBA" id="ARBA00023098"/>
    </source>
</evidence>
<evidence type="ECO:0000256" key="3">
    <source>
        <dbReference type="ARBA" id="ARBA00022801"/>
    </source>
</evidence>
<evidence type="ECO:0000259" key="6">
    <source>
        <dbReference type="PROSITE" id="PS51934"/>
    </source>
</evidence>
<dbReference type="PROSITE" id="PS51934">
    <property type="entry name" value="LRAT"/>
    <property type="match status" value="1"/>
</dbReference>
<keyword evidence="2" id="KW-0808">Transferase</keyword>
<dbReference type="SUPFAM" id="SSF54001">
    <property type="entry name" value="Cysteine proteinases"/>
    <property type="match status" value="1"/>
</dbReference>